<keyword evidence="13" id="KW-1185">Reference proteome</keyword>
<proteinExistence type="inferred from homology"/>
<evidence type="ECO:0000256" key="10">
    <source>
        <dbReference type="SAM" id="MobiDB-lite"/>
    </source>
</evidence>
<dbReference type="InterPro" id="IPR017926">
    <property type="entry name" value="GATASE"/>
</dbReference>
<dbReference type="Proteomes" id="UP000295172">
    <property type="component" value="Unassembled WGS sequence"/>
</dbReference>
<dbReference type="AlphaFoldDB" id="A0A4R4X7I9"/>
<dbReference type="UniPathway" id="UPA00159">
    <property type="reaction ID" value="UER00277"/>
</dbReference>
<evidence type="ECO:0000256" key="5">
    <source>
        <dbReference type="ARBA" id="ARBA00022741"/>
    </source>
</evidence>
<organism evidence="12 13">
    <name type="scientific">Kribbella turkmenica</name>
    <dbReference type="NCBI Taxonomy" id="2530375"/>
    <lineage>
        <taxon>Bacteria</taxon>
        <taxon>Bacillati</taxon>
        <taxon>Actinomycetota</taxon>
        <taxon>Actinomycetes</taxon>
        <taxon>Propionibacteriales</taxon>
        <taxon>Kribbellaceae</taxon>
        <taxon>Kribbella</taxon>
    </lineage>
</organism>
<keyword evidence="7" id="KW-0315">Glutamine amidotransferase</keyword>
<evidence type="ECO:0000256" key="8">
    <source>
        <dbReference type="ARBA" id="ARBA00022975"/>
    </source>
</evidence>
<dbReference type="InterPro" id="IPR029062">
    <property type="entry name" value="Class_I_gatase-like"/>
</dbReference>
<evidence type="ECO:0000256" key="7">
    <source>
        <dbReference type="ARBA" id="ARBA00022962"/>
    </source>
</evidence>
<dbReference type="GO" id="GO:0042802">
    <property type="term" value="F:identical protein binding"/>
    <property type="evidence" value="ECO:0007669"/>
    <property type="project" value="TreeGrafter"/>
</dbReference>
<sequence>MSTHAYSARIALVGDRSPHVRSHQRVPQVLDRMRERERLDLDVYWVSTDEVGAMDAFDGIWVLPGSPYRSEAGAVTAIRTAREQGIPFLGTCGGFQHAMLEYARNVCGATGVHHAENTPDADDLLIVPLACSLDGHEAAVEVRPGTLAGRLLGAERTTERYHCSYGLAPGRQSMLEDHGLVFSAYDDDGAPRVAELPGHAFFLVTLFQPELSGDGTRPHPFIQAFAHAAAGHAGSSASGVPGGQIVETGRGAIPASR</sequence>
<dbReference type="RefSeq" id="WP_132319821.1">
    <property type="nucleotide sequence ID" value="NZ_SMKR01000047.1"/>
</dbReference>
<accession>A0A4R4X7I9</accession>
<comment type="catalytic activity">
    <reaction evidence="9">
        <text>UTP + L-glutamine + ATP + H2O = CTP + L-glutamate + ADP + phosphate + 2 H(+)</text>
        <dbReference type="Rhea" id="RHEA:26426"/>
        <dbReference type="ChEBI" id="CHEBI:15377"/>
        <dbReference type="ChEBI" id="CHEBI:15378"/>
        <dbReference type="ChEBI" id="CHEBI:29985"/>
        <dbReference type="ChEBI" id="CHEBI:30616"/>
        <dbReference type="ChEBI" id="CHEBI:37563"/>
        <dbReference type="ChEBI" id="CHEBI:43474"/>
        <dbReference type="ChEBI" id="CHEBI:46398"/>
        <dbReference type="ChEBI" id="CHEBI:58359"/>
        <dbReference type="ChEBI" id="CHEBI:456216"/>
        <dbReference type="EC" id="6.3.4.2"/>
    </reaction>
</comment>
<dbReference type="Gene3D" id="3.40.50.880">
    <property type="match status" value="1"/>
</dbReference>
<gene>
    <name evidence="12" type="ORF">E1218_13320</name>
</gene>
<evidence type="ECO:0000256" key="9">
    <source>
        <dbReference type="ARBA" id="ARBA00047781"/>
    </source>
</evidence>
<dbReference type="OrthoDB" id="3286005at2"/>
<dbReference type="Pfam" id="PF00117">
    <property type="entry name" value="GATase"/>
    <property type="match status" value="1"/>
</dbReference>
<dbReference type="GO" id="GO:0005829">
    <property type="term" value="C:cytosol"/>
    <property type="evidence" value="ECO:0007669"/>
    <property type="project" value="TreeGrafter"/>
</dbReference>
<dbReference type="PANTHER" id="PTHR11550:SF0">
    <property type="entry name" value="CTP SYNTHASE-RELATED"/>
    <property type="match status" value="1"/>
</dbReference>
<keyword evidence="5" id="KW-0547">Nucleotide-binding</keyword>
<comment type="caution">
    <text evidence="12">The sequence shown here is derived from an EMBL/GenBank/DDBJ whole genome shotgun (WGS) entry which is preliminary data.</text>
</comment>
<evidence type="ECO:0000256" key="3">
    <source>
        <dbReference type="ARBA" id="ARBA00012291"/>
    </source>
</evidence>
<dbReference type="GO" id="GO:0005524">
    <property type="term" value="F:ATP binding"/>
    <property type="evidence" value="ECO:0007669"/>
    <property type="project" value="UniProtKB-KW"/>
</dbReference>
<dbReference type="PANTHER" id="PTHR11550">
    <property type="entry name" value="CTP SYNTHASE"/>
    <property type="match status" value="1"/>
</dbReference>
<evidence type="ECO:0000256" key="2">
    <source>
        <dbReference type="ARBA" id="ARBA00007533"/>
    </source>
</evidence>
<dbReference type="EC" id="6.3.4.2" evidence="3"/>
<evidence type="ECO:0000259" key="11">
    <source>
        <dbReference type="Pfam" id="PF00117"/>
    </source>
</evidence>
<name>A0A4R4X7I9_9ACTN</name>
<comment type="similarity">
    <text evidence="2">Belongs to the CTP synthase family.</text>
</comment>
<evidence type="ECO:0000313" key="13">
    <source>
        <dbReference type="Proteomes" id="UP000295172"/>
    </source>
</evidence>
<dbReference type="PROSITE" id="PS51273">
    <property type="entry name" value="GATASE_TYPE_1"/>
    <property type="match status" value="1"/>
</dbReference>
<dbReference type="NCBIfam" id="NF004836">
    <property type="entry name" value="PRK06186.1"/>
    <property type="match status" value="1"/>
</dbReference>
<dbReference type="GO" id="GO:0019856">
    <property type="term" value="P:pyrimidine nucleobase biosynthetic process"/>
    <property type="evidence" value="ECO:0007669"/>
    <property type="project" value="TreeGrafter"/>
</dbReference>
<evidence type="ECO:0000256" key="6">
    <source>
        <dbReference type="ARBA" id="ARBA00022840"/>
    </source>
</evidence>
<keyword evidence="6" id="KW-0067">ATP-binding</keyword>
<reference evidence="12 13" key="1">
    <citation type="submission" date="2019-02" db="EMBL/GenBank/DDBJ databases">
        <title>Draft genome sequences of novel Actinobacteria.</title>
        <authorList>
            <person name="Sahin N."/>
            <person name="Ay H."/>
            <person name="Saygin H."/>
        </authorList>
    </citation>
    <scope>NUCLEOTIDE SEQUENCE [LARGE SCALE GENOMIC DNA]</scope>
    <source>
        <strain evidence="12 13">16K104</strain>
    </source>
</reference>
<evidence type="ECO:0000256" key="4">
    <source>
        <dbReference type="ARBA" id="ARBA00022598"/>
    </source>
</evidence>
<feature type="region of interest" description="Disordered" evidence="10">
    <location>
        <begin position="236"/>
        <end position="257"/>
    </location>
</feature>
<dbReference type="SUPFAM" id="SSF52317">
    <property type="entry name" value="Class I glutamine amidotransferase-like"/>
    <property type="match status" value="1"/>
</dbReference>
<evidence type="ECO:0000313" key="12">
    <source>
        <dbReference type="EMBL" id="TDD26352.1"/>
    </source>
</evidence>
<keyword evidence="8" id="KW-0665">Pyrimidine biosynthesis</keyword>
<dbReference type="EMBL" id="SMKR01000047">
    <property type="protein sequence ID" value="TDD26352.1"/>
    <property type="molecule type" value="Genomic_DNA"/>
</dbReference>
<keyword evidence="4" id="KW-0436">Ligase</keyword>
<protein>
    <recommendedName>
        <fullName evidence="3">CTP synthase (glutamine hydrolyzing)</fullName>
        <ecNumber evidence="3">6.3.4.2</ecNumber>
    </recommendedName>
</protein>
<feature type="domain" description="Glutamine amidotransferase" evidence="11">
    <location>
        <begin position="30"/>
        <end position="119"/>
    </location>
</feature>
<evidence type="ECO:0000256" key="1">
    <source>
        <dbReference type="ARBA" id="ARBA00005171"/>
    </source>
</evidence>
<comment type="pathway">
    <text evidence="1">Pyrimidine metabolism; CTP biosynthesis via de novo pathway; CTP from UDP: step 2/2.</text>
</comment>
<dbReference type="GO" id="GO:0003883">
    <property type="term" value="F:CTP synthase activity"/>
    <property type="evidence" value="ECO:0007669"/>
    <property type="project" value="UniProtKB-EC"/>
</dbReference>
<dbReference type="GO" id="GO:0044210">
    <property type="term" value="P:'de novo' CTP biosynthetic process"/>
    <property type="evidence" value="ECO:0007669"/>
    <property type="project" value="UniProtKB-UniPathway"/>
</dbReference>
<dbReference type="InterPro" id="IPR004468">
    <property type="entry name" value="CTP_synthase"/>
</dbReference>